<keyword evidence="13" id="KW-1185">Reference proteome</keyword>
<evidence type="ECO:0000256" key="11">
    <source>
        <dbReference type="ARBA" id="ARBA00049229"/>
    </source>
</evidence>
<dbReference type="EMBL" id="JAXCLX010000001">
    <property type="protein sequence ID" value="MDY0872239.1"/>
    <property type="molecule type" value="Genomic_DNA"/>
</dbReference>
<evidence type="ECO:0000256" key="5">
    <source>
        <dbReference type="ARBA" id="ARBA00009320"/>
    </source>
</evidence>
<dbReference type="InterPro" id="IPR036038">
    <property type="entry name" value="Aminotransferase-like"/>
</dbReference>
<evidence type="ECO:0000256" key="10">
    <source>
        <dbReference type="ARBA" id="ARBA00048798"/>
    </source>
</evidence>
<protein>
    <recommendedName>
        <fullName evidence="7">Probable branched-chain-amino-acid aminotransferase</fullName>
        <ecNumber evidence="6">2.6.1.42</ecNumber>
    </recommendedName>
</protein>
<evidence type="ECO:0000313" key="13">
    <source>
        <dbReference type="Proteomes" id="UP001271769"/>
    </source>
</evidence>
<dbReference type="Pfam" id="PF01063">
    <property type="entry name" value="Aminotran_4"/>
    <property type="match status" value="1"/>
</dbReference>
<organism evidence="12 13">
    <name type="scientific">Dongia rigui</name>
    <dbReference type="NCBI Taxonomy" id="940149"/>
    <lineage>
        <taxon>Bacteria</taxon>
        <taxon>Pseudomonadati</taxon>
        <taxon>Pseudomonadota</taxon>
        <taxon>Alphaproteobacteria</taxon>
        <taxon>Rhodospirillales</taxon>
        <taxon>Dongiaceae</taxon>
        <taxon>Dongia</taxon>
    </lineage>
</organism>
<keyword evidence="8" id="KW-0028">Amino-acid biosynthesis</keyword>
<keyword evidence="12" id="KW-0808">Transferase</keyword>
<dbReference type="EC" id="2.6.1.42" evidence="6"/>
<dbReference type="PANTHER" id="PTHR42743">
    <property type="entry name" value="AMINO-ACID AMINOTRANSFERASE"/>
    <property type="match status" value="1"/>
</dbReference>
<dbReference type="InterPro" id="IPR050571">
    <property type="entry name" value="Class-IV_PLP-Dep_Aminotrnsfr"/>
</dbReference>
<gene>
    <name evidence="12" type="ORF">SMD31_09905</name>
</gene>
<dbReference type="NCBIfam" id="NF009896">
    <property type="entry name" value="PRK13356.1"/>
    <property type="match status" value="1"/>
</dbReference>
<evidence type="ECO:0000256" key="8">
    <source>
        <dbReference type="ARBA" id="ARBA00023304"/>
    </source>
</evidence>
<dbReference type="Gene3D" id="3.30.470.10">
    <property type="match status" value="1"/>
</dbReference>
<evidence type="ECO:0000256" key="7">
    <source>
        <dbReference type="ARBA" id="ARBA00014472"/>
    </source>
</evidence>
<dbReference type="InterPro" id="IPR043131">
    <property type="entry name" value="BCAT-like_N"/>
</dbReference>
<evidence type="ECO:0000256" key="4">
    <source>
        <dbReference type="ARBA" id="ARBA00005072"/>
    </source>
</evidence>
<name>A0ABU5DZ80_9PROT</name>
<comment type="catalytic activity">
    <reaction evidence="11">
        <text>L-leucine + 2-oxoglutarate = 4-methyl-2-oxopentanoate + L-glutamate</text>
        <dbReference type="Rhea" id="RHEA:18321"/>
        <dbReference type="ChEBI" id="CHEBI:16810"/>
        <dbReference type="ChEBI" id="CHEBI:17865"/>
        <dbReference type="ChEBI" id="CHEBI:29985"/>
        <dbReference type="ChEBI" id="CHEBI:57427"/>
        <dbReference type="EC" id="2.6.1.42"/>
    </reaction>
</comment>
<comment type="function">
    <text evidence="1">Acts on leucine, isoleucine and valine.</text>
</comment>
<keyword evidence="8" id="KW-0100">Branched-chain amino acid biosynthesis</keyword>
<dbReference type="Gene3D" id="3.20.10.10">
    <property type="entry name" value="D-amino Acid Aminotransferase, subunit A, domain 2"/>
    <property type="match status" value="1"/>
</dbReference>
<evidence type="ECO:0000256" key="1">
    <source>
        <dbReference type="ARBA" id="ARBA00003109"/>
    </source>
</evidence>
<comment type="similarity">
    <text evidence="5">Belongs to the class-IV pyridoxal-phosphate-dependent aminotransferase family.</text>
</comment>
<evidence type="ECO:0000256" key="9">
    <source>
        <dbReference type="ARBA" id="ARBA00048212"/>
    </source>
</evidence>
<keyword evidence="12" id="KW-0032">Aminotransferase</keyword>
<evidence type="ECO:0000256" key="2">
    <source>
        <dbReference type="ARBA" id="ARBA00004824"/>
    </source>
</evidence>
<sequence length="284" mass="31228">MEQWHFIDGKWVTGNPPLMRAFDHATWLMGGIFDGARAFDGVTPDLDLHCRRAVRSASNVGLRSPLSAGEIEEICRDGIARFPRGSHLYLRPFMWSEDGWMAPDPASTRICISVVLTPLPDPTKGGSAMISKWRRPSPEMAPTDAKAVCLYAQAGRASGEARAKGFDEAVMLDPLGNIAEFASANLWIVKDGAAITPAASGCFLNGITRQRLIRLFNAAKIPVYEKTLTPKDILECDELFSSGNFGKVMPMTQIEDRKLEIGPICRRARELYMDFAHGSLRSAA</sequence>
<dbReference type="RefSeq" id="WP_320500657.1">
    <property type="nucleotide sequence ID" value="NZ_JAXCLX010000001.1"/>
</dbReference>
<reference evidence="12 13" key="1">
    <citation type="journal article" date="2013" name="Antonie Van Leeuwenhoek">
        <title>Dongia rigui sp. nov., isolated from freshwater of a large wetland in Korea.</title>
        <authorList>
            <person name="Baik K.S."/>
            <person name="Hwang Y.M."/>
            <person name="Choi J.S."/>
            <person name="Kwon J."/>
            <person name="Seong C.N."/>
        </authorList>
    </citation>
    <scope>NUCLEOTIDE SEQUENCE [LARGE SCALE GENOMIC DNA]</scope>
    <source>
        <strain evidence="12 13">04SU4-P</strain>
    </source>
</reference>
<comment type="pathway">
    <text evidence="2">Amino-acid biosynthesis; L-isoleucine biosynthesis; L-isoleucine from 2-oxobutanoate: step 4/4.</text>
</comment>
<accession>A0ABU5DZ80</accession>
<comment type="caution">
    <text evidence="12">The sequence shown here is derived from an EMBL/GenBank/DDBJ whole genome shotgun (WGS) entry which is preliminary data.</text>
</comment>
<dbReference type="PANTHER" id="PTHR42743:SF11">
    <property type="entry name" value="AMINODEOXYCHORISMATE LYASE"/>
    <property type="match status" value="1"/>
</dbReference>
<dbReference type="InterPro" id="IPR001544">
    <property type="entry name" value="Aminotrans_IV"/>
</dbReference>
<dbReference type="InterPro" id="IPR043132">
    <property type="entry name" value="BCAT-like_C"/>
</dbReference>
<evidence type="ECO:0000313" key="12">
    <source>
        <dbReference type="EMBL" id="MDY0872239.1"/>
    </source>
</evidence>
<proteinExistence type="inferred from homology"/>
<comment type="catalytic activity">
    <reaction evidence="10">
        <text>L-isoleucine + 2-oxoglutarate = (S)-3-methyl-2-oxopentanoate + L-glutamate</text>
        <dbReference type="Rhea" id="RHEA:24801"/>
        <dbReference type="ChEBI" id="CHEBI:16810"/>
        <dbReference type="ChEBI" id="CHEBI:29985"/>
        <dbReference type="ChEBI" id="CHEBI:35146"/>
        <dbReference type="ChEBI" id="CHEBI:58045"/>
        <dbReference type="EC" id="2.6.1.42"/>
    </reaction>
</comment>
<evidence type="ECO:0000256" key="6">
    <source>
        <dbReference type="ARBA" id="ARBA00013053"/>
    </source>
</evidence>
<evidence type="ECO:0000256" key="3">
    <source>
        <dbReference type="ARBA" id="ARBA00004931"/>
    </source>
</evidence>
<dbReference type="GO" id="GO:0004084">
    <property type="term" value="F:branched-chain-amino-acid transaminase activity"/>
    <property type="evidence" value="ECO:0007669"/>
    <property type="project" value="UniProtKB-EC"/>
</dbReference>
<dbReference type="Proteomes" id="UP001271769">
    <property type="component" value="Unassembled WGS sequence"/>
</dbReference>
<comment type="pathway">
    <text evidence="4">Amino-acid biosynthesis; L-leucine biosynthesis; L-leucine from 3-methyl-2-oxobutanoate: step 4/4.</text>
</comment>
<dbReference type="SUPFAM" id="SSF56752">
    <property type="entry name" value="D-aminoacid aminotransferase-like PLP-dependent enzymes"/>
    <property type="match status" value="1"/>
</dbReference>
<comment type="catalytic activity">
    <reaction evidence="9">
        <text>L-valine + 2-oxoglutarate = 3-methyl-2-oxobutanoate + L-glutamate</text>
        <dbReference type="Rhea" id="RHEA:24813"/>
        <dbReference type="ChEBI" id="CHEBI:11851"/>
        <dbReference type="ChEBI" id="CHEBI:16810"/>
        <dbReference type="ChEBI" id="CHEBI:29985"/>
        <dbReference type="ChEBI" id="CHEBI:57762"/>
        <dbReference type="EC" id="2.6.1.42"/>
    </reaction>
</comment>
<comment type="pathway">
    <text evidence="3">Amino-acid biosynthesis; L-valine biosynthesis; L-valine from pyruvate: step 4/4.</text>
</comment>